<dbReference type="PANTHER" id="PTHR23279:SF21">
    <property type="entry name" value="DEFECTIVE PROBOSCIS EXTENSION RESPONSE 11, ISOFORM B-RELATED"/>
    <property type="match status" value="1"/>
</dbReference>
<dbReference type="PROSITE" id="PS50835">
    <property type="entry name" value="IG_LIKE"/>
    <property type="match status" value="1"/>
</dbReference>
<dbReference type="InterPro" id="IPR013783">
    <property type="entry name" value="Ig-like_fold"/>
</dbReference>
<name>A0A182N285_9DIPT</name>
<reference evidence="3" key="1">
    <citation type="submission" date="2013-03" db="EMBL/GenBank/DDBJ databases">
        <title>The Genome Sequence of Anopheles dirus WRAIR2.</title>
        <authorList>
            <consortium name="The Broad Institute Genomics Platform"/>
            <person name="Neafsey D.E."/>
            <person name="Walton C."/>
            <person name="Walker B."/>
            <person name="Young S.K."/>
            <person name="Zeng Q."/>
            <person name="Gargeya S."/>
            <person name="Fitzgerald M."/>
            <person name="Haas B."/>
            <person name="Abouelleil A."/>
            <person name="Allen A.W."/>
            <person name="Alvarado L."/>
            <person name="Arachchi H.M."/>
            <person name="Berlin A.M."/>
            <person name="Chapman S.B."/>
            <person name="Gainer-Dewar J."/>
            <person name="Goldberg J."/>
            <person name="Griggs A."/>
            <person name="Gujja S."/>
            <person name="Hansen M."/>
            <person name="Howarth C."/>
            <person name="Imamovic A."/>
            <person name="Ireland A."/>
            <person name="Larimer J."/>
            <person name="McCowan C."/>
            <person name="Murphy C."/>
            <person name="Pearson M."/>
            <person name="Poon T.W."/>
            <person name="Priest M."/>
            <person name="Roberts A."/>
            <person name="Saif S."/>
            <person name="Shea T."/>
            <person name="Sisk P."/>
            <person name="Sykes S."/>
            <person name="Wortman J."/>
            <person name="Nusbaum C."/>
            <person name="Birren B."/>
        </authorList>
    </citation>
    <scope>NUCLEOTIDE SEQUENCE [LARGE SCALE GENOMIC DNA]</scope>
    <source>
        <strain evidence="3">WRAIR2</strain>
    </source>
</reference>
<proteinExistence type="predicted"/>
<dbReference type="GO" id="GO:0032589">
    <property type="term" value="C:neuron projection membrane"/>
    <property type="evidence" value="ECO:0007669"/>
    <property type="project" value="TreeGrafter"/>
</dbReference>
<reference evidence="2" key="2">
    <citation type="submission" date="2020-05" db="UniProtKB">
        <authorList>
            <consortium name="EnsemblMetazoa"/>
        </authorList>
    </citation>
    <scope>IDENTIFICATION</scope>
    <source>
        <strain evidence="2">WRAIR2</strain>
    </source>
</reference>
<dbReference type="GO" id="GO:0050808">
    <property type="term" value="P:synapse organization"/>
    <property type="evidence" value="ECO:0007669"/>
    <property type="project" value="TreeGrafter"/>
</dbReference>
<dbReference type="InterPro" id="IPR003599">
    <property type="entry name" value="Ig_sub"/>
</dbReference>
<dbReference type="SUPFAM" id="SSF48726">
    <property type="entry name" value="Immunoglobulin"/>
    <property type="match status" value="1"/>
</dbReference>
<evidence type="ECO:0000313" key="3">
    <source>
        <dbReference type="Proteomes" id="UP000075884"/>
    </source>
</evidence>
<protein>
    <submittedName>
        <fullName evidence="2">Ig-like domain-containing protein</fullName>
    </submittedName>
</protein>
<dbReference type="EnsemblMetazoa" id="ADIR001743-RA">
    <property type="protein sequence ID" value="ADIR001743-PA"/>
    <property type="gene ID" value="ADIR001743"/>
</dbReference>
<organism evidence="2 3">
    <name type="scientific">Anopheles dirus</name>
    <dbReference type="NCBI Taxonomy" id="7168"/>
    <lineage>
        <taxon>Eukaryota</taxon>
        <taxon>Metazoa</taxon>
        <taxon>Ecdysozoa</taxon>
        <taxon>Arthropoda</taxon>
        <taxon>Hexapoda</taxon>
        <taxon>Insecta</taxon>
        <taxon>Pterygota</taxon>
        <taxon>Neoptera</taxon>
        <taxon>Endopterygota</taxon>
        <taxon>Diptera</taxon>
        <taxon>Nematocera</taxon>
        <taxon>Culicoidea</taxon>
        <taxon>Culicidae</taxon>
        <taxon>Anophelinae</taxon>
        <taxon>Anopheles</taxon>
    </lineage>
</organism>
<dbReference type="FunFam" id="2.60.40.10:FF:001405">
    <property type="entry name" value="Uncharacterized protein, isoform A"/>
    <property type="match status" value="1"/>
</dbReference>
<feature type="domain" description="Ig-like" evidence="1">
    <location>
        <begin position="25"/>
        <end position="122"/>
    </location>
</feature>
<dbReference type="SMART" id="SM00408">
    <property type="entry name" value="IGc2"/>
    <property type="match status" value="1"/>
</dbReference>
<dbReference type="SMART" id="SM00409">
    <property type="entry name" value="IG"/>
    <property type="match status" value="1"/>
</dbReference>
<accession>A0A182N285</accession>
<evidence type="ECO:0000259" key="1">
    <source>
        <dbReference type="PROSITE" id="PS50835"/>
    </source>
</evidence>
<dbReference type="Gene3D" id="2.60.40.10">
    <property type="entry name" value="Immunoglobulins"/>
    <property type="match status" value="1"/>
</dbReference>
<dbReference type="InterPro" id="IPR007110">
    <property type="entry name" value="Ig-like_dom"/>
</dbReference>
<dbReference type="InterPro" id="IPR013098">
    <property type="entry name" value="Ig_I-set"/>
</dbReference>
<dbReference type="STRING" id="7168.A0A182N285"/>
<dbReference type="Proteomes" id="UP000075884">
    <property type="component" value="Unassembled WGS sequence"/>
</dbReference>
<dbReference type="InterPro" id="IPR036179">
    <property type="entry name" value="Ig-like_dom_sf"/>
</dbReference>
<dbReference type="PANTHER" id="PTHR23279">
    <property type="entry name" value="DEFECTIVE PROBOSCIS EXTENSION RESPONSE DPR -RELATED"/>
    <property type="match status" value="1"/>
</dbReference>
<dbReference type="AlphaFoldDB" id="A0A182N285"/>
<dbReference type="InterPro" id="IPR037448">
    <property type="entry name" value="Zig-8"/>
</dbReference>
<sequence length="173" mass="19446">YVTGDISTSLALSKLNSGATFFAGPYLDGSGVSNVTTQIGTHAYLPCKVKQLGNKSVSWVRVRDDHILTVDRMTFIADERFQSFYVESSGVWTLQIKYVQARDAGIYECQVSTEPKISARVHLHVVVWTSISRLPFCLRPVPSRYCPSCRFRSIASGRFSDERIWCPNEKARS</sequence>
<keyword evidence="3" id="KW-1185">Reference proteome</keyword>
<evidence type="ECO:0000313" key="2">
    <source>
        <dbReference type="EnsemblMetazoa" id="ADIR001743-PA"/>
    </source>
</evidence>
<dbReference type="Pfam" id="PF07679">
    <property type="entry name" value="I-set"/>
    <property type="match status" value="1"/>
</dbReference>
<dbReference type="InterPro" id="IPR003598">
    <property type="entry name" value="Ig_sub2"/>
</dbReference>
<dbReference type="VEuPathDB" id="VectorBase:ADIR001743"/>